<evidence type="ECO:0000259" key="3">
    <source>
        <dbReference type="PROSITE" id="PS50826"/>
    </source>
</evidence>
<reference evidence="4" key="1">
    <citation type="submission" date="2022-08" db="EMBL/GenBank/DDBJ databases">
        <title>Genome sequencing of akame (Lates japonicus).</title>
        <authorList>
            <person name="Hashiguchi Y."/>
            <person name="Takahashi H."/>
        </authorList>
    </citation>
    <scope>NUCLEOTIDE SEQUENCE</scope>
    <source>
        <strain evidence="4">Kochi</strain>
    </source>
</reference>
<evidence type="ECO:0000313" key="5">
    <source>
        <dbReference type="Proteomes" id="UP001279410"/>
    </source>
</evidence>
<protein>
    <submittedName>
        <fullName evidence="4">Uncharacterized protein</fullName>
    </submittedName>
</protein>
<dbReference type="CDD" id="cd17682">
    <property type="entry name" value="RUN_RUFY4_like"/>
    <property type="match status" value="1"/>
</dbReference>
<proteinExistence type="predicted"/>
<comment type="caution">
    <text evidence="4">The sequence shown here is derived from an EMBL/GenBank/DDBJ whole genome shotgun (WGS) entry which is preliminary data.</text>
</comment>
<evidence type="ECO:0000256" key="1">
    <source>
        <dbReference type="SAM" id="MobiDB-lite"/>
    </source>
</evidence>
<name>A0AAD3MQT7_LATJO</name>
<dbReference type="PANTHER" id="PTHR46753">
    <property type="entry name" value="FYVE AND COILED-COIL DOMAIN-CONTAINING PROTEIN 1"/>
    <property type="match status" value="1"/>
</dbReference>
<dbReference type="InterPro" id="IPR011993">
    <property type="entry name" value="PH-like_dom_sf"/>
</dbReference>
<dbReference type="Gene3D" id="1.20.58.900">
    <property type="match status" value="1"/>
</dbReference>
<dbReference type="InterPro" id="IPR037213">
    <property type="entry name" value="Run_dom_sf"/>
</dbReference>
<dbReference type="Pfam" id="PF02759">
    <property type="entry name" value="RUN"/>
    <property type="match status" value="1"/>
</dbReference>
<dbReference type="SMART" id="SM00228">
    <property type="entry name" value="PDZ"/>
    <property type="match status" value="1"/>
</dbReference>
<evidence type="ECO:0000259" key="2">
    <source>
        <dbReference type="PROSITE" id="PS50106"/>
    </source>
</evidence>
<feature type="domain" description="RUN" evidence="3">
    <location>
        <begin position="181"/>
        <end position="318"/>
    </location>
</feature>
<evidence type="ECO:0000313" key="4">
    <source>
        <dbReference type="EMBL" id="GLD57739.1"/>
    </source>
</evidence>
<dbReference type="InterPro" id="IPR004012">
    <property type="entry name" value="Run_dom"/>
</dbReference>
<accession>A0AAD3MQT7</accession>
<dbReference type="Gene3D" id="2.30.29.30">
    <property type="entry name" value="Pleckstrin-homology domain (PH domain)/Phosphotyrosine-binding domain (PTB)"/>
    <property type="match status" value="1"/>
</dbReference>
<organism evidence="4 5">
    <name type="scientific">Lates japonicus</name>
    <name type="common">Japanese lates</name>
    <dbReference type="NCBI Taxonomy" id="270547"/>
    <lineage>
        <taxon>Eukaryota</taxon>
        <taxon>Metazoa</taxon>
        <taxon>Chordata</taxon>
        <taxon>Craniata</taxon>
        <taxon>Vertebrata</taxon>
        <taxon>Euteleostomi</taxon>
        <taxon>Actinopterygii</taxon>
        <taxon>Neopterygii</taxon>
        <taxon>Teleostei</taxon>
        <taxon>Neoteleostei</taxon>
        <taxon>Acanthomorphata</taxon>
        <taxon>Carangaria</taxon>
        <taxon>Carangaria incertae sedis</taxon>
        <taxon>Centropomidae</taxon>
        <taxon>Lates</taxon>
    </lineage>
</organism>
<feature type="domain" description="PDZ" evidence="2">
    <location>
        <begin position="340"/>
        <end position="385"/>
    </location>
</feature>
<dbReference type="SUPFAM" id="SSF50729">
    <property type="entry name" value="PH domain-like"/>
    <property type="match status" value="1"/>
</dbReference>
<dbReference type="Gene3D" id="2.30.42.10">
    <property type="match status" value="1"/>
</dbReference>
<sequence>MHLRVNKGGVLYPLHDSSVKLRRCDSMLAPGLDGGFIFGSARVGGRRAVCGGEELEDYRKSRISTGAAAVATNPETHRFIHSTTAAGDGARALYLHHRVHRAAARGRSRERSPLLRGHHRGAPPVLKLSRNGKVSRTLLVASLIKTVADHTWYLNMAPRDPLLGTLKVCVLNLQSDGETVTDTNPHLASCCELLELVLRKGLQQPVLSLVQRDYWQCFEQLPHQDACGRLSALSLAVEQTRVCRKLLSAQGRGRYLLRLALSRKTLSQFITHLLHTPRILEWYSPALSILRNEEFVEPFMSLLLVLSHMEFKLDMENCSFLDESWLIPVCEIYEVVPCREVGMVLRYLSGRVFVLDLMPGGQADVDKFICPGDVIDEINGTSLRNSKCGQAGVVLSRLKGCPLSIHVIRWRAHDGTVYRPLIKLLRALRTENPMLQLGPAPSLQLAPQDQRPSPSQCLKEGRIVYIVQFLGKANIGMFGGKEVLQQAIPQVLQKNLPSKEVLLDMKETHLTCTEKSSKLELFEHHYPEISCVGRFGQPDYTIFAFCVADSPETPQSTGFCCVALRAGNIKECEDIVCRIATGFKHTEWFV</sequence>
<dbReference type="PROSITE" id="PS50106">
    <property type="entry name" value="PDZ"/>
    <property type="match status" value="1"/>
</dbReference>
<dbReference type="InterPro" id="IPR001478">
    <property type="entry name" value="PDZ"/>
</dbReference>
<dbReference type="Pfam" id="PF00595">
    <property type="entry name" value="PDZ"/>
    <property type="match status" value="1"/>
</dbReference>
<gene>
    <name evidence="4" type="ORF">AKAME5_000993600</name>
</gene>
<dbReference type="PANTHER" id="PTHR46753:SF3">
    <property type="entry name" value="PDZ DOMAIN-CONTAINING PROTEIN"/>
    <property type="match status" value="1"/>
</dbReference>
<feature type="region of interest" description="Disordered" evidence="1">
    <location>
        <begin position="105"/>
        <end position="127"/>
    </location>
</feature>
<dbReference type="EMBL" id="BRZM01000030">
    <property type="protein sequence ID" value="GLD57739.1"/>
    <property type="molecule type" value="Genomic_DNA"/>
</dbReference>
<dbReference type="InterPro" id="IPR036034">
    <property type="entry name" value="PDZ_sf"/>
</dbReference>
<dbReference type="AlphaFoldDB" id="A0AAD3MQT7"/>
<keyword evidence="5" id="KW-1185">Reference proteome</keyword>
<dbReference type="SUPFAM" id="SSF140741">
    <property type="entry name" value="RUN domain-like"/>
    <property type="match status" value="1"/>
</dbReference>
<dbReference type="Proteomes" id="UP001279410">
    <property type="component" value="Unassembled WGS sequence"/>
</dbReference>
<dbReference type="PROSITE" id="PS50826">
    <property type="entry name" value="RUN"/>
    <property type="match status" value="1"/>
</dbReference>
<dbReference type="SUPFAM" id="SSF50156">
    <property type="entry name" value="PDZ domain-like"/>
    <property type="match status" value="1"/>
</dbReference>